<feature type="region of interest" description="Disordered" evidence="1">
    <location>
        <begin position="1"/>
        <end position="46"/>
    </location>
</feature>
<dbReference type="PANTHER" id="PTHR12398">
    <property type="entry name" value="PROTEIN PHOSPHATASE INHIBITOR"/>
    <property type="match status" value="1"/>
</dbReference>
<sequence length="196" mass="22548">MESIQTQKQTNTLGSLEDQHQVKGILKKNTNAQQQPIDENAPRLKWDEESLALTEAQKDSTMKIDEPKTPYVYYNQELDKDLDTDEAFSLDGQKKHQAALAHTPPVPSYLPGLDDDDDDDDDDDGDEDEDRDGRDPDEWQDSEEEGSKAEHGKFTKLRAEHYNMREALKLGHDLVDDDDEEEEEEEEEEETRARRG</sequence>
<protein>
    <recommendedName>
        <fullName evidence="4">Protein phosphatase inhibitor 2</fullName>
    </recommendedName>
</protein>
<dbReference type="InParanoid" id="A0A1Y2H0Y5"/>
<dbReference type="Proteomes" id="UP000193648">
    <property type="component" value="Unassembled WGS sequence"/>
</dbReference>
<dbReference type="GO" id="GO:0004864">
    <property type="term" value="F:protein phosphatase inhibitor activity"/>
    <property type="evidence" value="ECO:0007669"/>
    <property type="project" value="InterPro"/>
</dbReference>
<feature type="compositionally biased region" description="Polar residues" evidence="1">
    <location>
        <begin position="28"/>
        <end position="37"/>
    </location>
</feature>
<feature type="compositionally biased region" description="Acidic residues" evidence="1">
    <location>
        <begin position="175"/>
        <end position="190"/>
    </location>
</feature>
<evidence type="ECO:0000313" key="2">
    <source>
        <dbReference type="EMBL" id="ORZ27661.1"/>
    </source>
</evidence>
<feature type="region of interest" description="Disordered" evidence="1">
    <location>
        <begin position="91"/>
        <end position="196"/>
    </location>
</feature>
<dbReference type="GeneID" id="33568130"/>
<dbReference type="PANTHER" id="PTHR12398:SF20">
    <property type="entry name" value="PROTEIN PHOSPHATASE 1 REGULATORY INHIBITOR SUBUNIT 2"/>
    <property type="match status" value="1"/>
</dbReference>
<feature type="compositionally biased region" description="Polar residues" evidence="1">
    <location>
        <begin position="1"/>
        <end position="14"/>
    </location>
</feature>
<dbReference type="RefSeq" id="XP_021885364.1">
    <property type="nucleotide sequence ID" value="XM_022026287.1"/>
</dbReference>
<organism evidence="2 3">
    <name type="scientific">Lobosporangium transversale</name>
    <dbReference type="NCBI Taxonomy" id="64571"/>
    <lineage>
        <taxon>Eukaryota</taxon>
        <taxon>Fungi</taxon>
        <taxon>Fungi incertae sedis</taxon>
        <taxon>Mucoromycota</taxon>
        <taxon>Mortierellomycotina</taxon>
        <taxon>Mortierellomycetes</taxon>
        <taxon>Mortierellales</taxon>
        <taxon>Mortierellaceae</taxon>
        <taxon>Lobosporangium</taxon>
    </lineage>
</organism>
<keyword evidence="3" id="KW-1185">Reference proteome</keyword>
<feature type="compositionally biased region" description="Basic and acidic residues" evidence="1">
    <location>
        <begin position="145"/>
        <end position="174"/>
    </location>
</feature>
<dbReference type="OrthoDB" id="551302at2759"/>
<dbReference type="EMBL" id="MCFF01000003">
    <property type="protein sequence ID" value="ORZ27661.1"/>
    <property type="molecule type" value="Genomic_DNA"/>
</dbReference>
<dbReference type="Gene3D" id="6.10.250.1050">
    <property type="match status" value="1"/>
</dbReference>
<accession>A0A1Y2H0Y5</accession>
<dbReference type="GO" id="GO:0009966">
    <property type="term" value="P:regulation of signal transduction"/>
    <property type="evidence" value="ECO:0007669"/>
    <property type="project" value="InterPro"/>
</dbReference>
<comment type="caution">
    <text evidence="2">The sequence shown here is derived from an EMBL/GenBank/DDBJ whole genome shotgun (WGS) entry which is preliminary data.</text>
</comment>
<evidence type="ECO:0000256" key="1">
    <source>
        <dbReference type="SAM" id="MobiDB-lite"/>
    </source>
</evidence>
<dbReference type="STRING" id="64571.A0A1Y2H0Y5"/>
<dbReference type="Pfam" id="PF04979">
    <property type="entry name" value="IPP-2"/>
    <property type="match status" value="1"/>
</dbReference>
<proteinExistence type="predicted"/>
<reference evidence="2 3" key="1">
    <citation type="submission" date="2016-07" db="EMBL/GenBank/DDBJ databases">
        <title>Pervasive Adenine N6-methylation of Active Genes in Fungi.</title>
        <authorList>
            <consortium name="DOE Joint Genome Institute"/>
            <person name="Mondo S.J."/>
            <person name="Dannebaum R.O."/>
            <person name="Kuo R.C."/>
            <person name="Labutti K."/>
            <person name="Haridas S."/>
            <person name="Kuo A."/>
            <person name="Salamov A."/>
            <person name="Ahrendt S.R."/>
            <person name="Lipzen A."/>
            <person name="Sullivan W."/>
            <person name="Andreopoulos W.B."/>
            <person name="Clum A."/>
            <person name="Lindquist E."/>
            <person name="Daum C."/>
            <person name="Ramamoorthy G.K."/>
            <person name="Gryganskyi A."/>
            <person name="Culley D."/>
            <person name="Magnuson J.K."/>
            <person name="James T.Y."/>
            <person name="O'Malley M.A."/>
            <person name="Stajich J.E."/>
            <person name="Spatafora J.W."/>
            <person name="Visel A."/>
            <person name="Grigoriev I.V."/>
        </authorList>
    </citation>
    <scope>NUCLEOTIDE SEQUENCE [LARGE SCALE GENOMIC DNA]</scope>
    <source>
        <strain evidence="2 3">NRRL 3116</strain>
    </source>
</reference>
<dbReference type="InterPro" id="IPR007062">
    <property type="entry name" value="PPI-2"/>
</dbReference>
<name>A0A1Y2H0Y5_9FUNG</name>
<feature type="compositionally biased region" description="Acidic residues" evidence="1">
    <location>
        <begin position="113"/>
        <end position="130"/>
    </location>
</feature>
<gene>
    <name evidence="2" type="ORF">BCR41DRAFT_367264</name>
</gene>
<evidence type="ECO:0000313" key="3">
    <source>
        <dbReference type="Proteomes" id="UP000193648"/>
    </source>
</evidence>
<evidence type="ECO:0008006" key="4">
    <source>
        <dbReference type="Google" id="ProtNLM"/>
    </source>
</evidence>
<dbReference type="AlphaFoldDB" id="A0A1Y2H0Y5"/>